<feature type="region of interest" description="Disordered" evidence="9">
    <location>
        <begin position="1168"/>
        <end position="1195"/>
    </location>
</feature>
<dbReference type="Pfam" id="PF21796">
    <property type="entry name" value="Cac1_C"/>
    <property type="match status" value="1"/>
</dbReference>
<organism evidence="11 12">
    <name type="scientific">Rhizophlyctis rosea</name>
    <dbReference type="NCBI Taxonomy" id="64517"/>
    <lineage>
        <taxon>Eukaryota</taxon>
        <taxon>Fungi</taxon>
        <taxon>Fungi incertae sedis</taxon>
        <taxon>Chytridiomycota</taxon>
        <taxon>Chytridiomycota incertae sedis</taxon>
        <taxon>Chytridiomycetes</taxon>
        <taxon>Rhizophlyctidales</taxon>
        <taxon>Rhizophlyctidaceae</taxon>
        <taxon>Rhizophlyctis</taxon>
    </lineage>
</organism>
<keyword evidence="4" id="KW-0547">Nucleotide-binding</keyword>
<dbReference type="InterPro" id="IPR022043">
    <property type="entry name" value="CAF1A_DD"/>
</dbReference>
<keyword evidence="12" id="KW-1185">Reference proteome</keyword>
<dbReference type="Pfam" id="PF12253">
    <property type="entry name" value="CAF1A_dimeriz"/>
    <property type="match status" value="1"/>
</dbReference>
<evidence type="ECO:0000256" key="5">
    <source>
        <dbReference type="ARBA" id="ARBA00022777"/>
    </source>
</evidence>
<dbReference type="AlphaFoldDB" id="A0AAD5X1K8"/>
<dbReference type="PANTHER" id="PTHR46161">
    <property type="entry name" value="NUCLEOSIDE DIPHOSPHATE KINASE"/>
    <property type="match status" value="1"/>
</dbReference>
<dbReference type="InterPro" id="IPR036850">
    <property type="entry name" value="NDK-like_dom_sf"/>
</dbReference>
<evidence type="ECO:0000256" key="8">
    <source>
        <dbReference type="RuleBase" id="RU004011"/>
    </source>
</evidence>
<dbReference type="SMART" id="SM00562">
    <property type="entry name" value="NDK"/>
    <property type="match status" value="1"/>
</dbReference>
<dbReference type="Pfam" id="PF00334">
    <property type="entry name" value="NDK"/>
    <property type="match status" value="1"/>
</dbReference>
<dbReference type="GO" id="GO:0005524">
    <property type="term" value="F:ATP binding"/>
    <property type="evidence" value="ECO:0007669"/>
    <property type="project" value="UniProtKB-KW"/>
</dbReference>
<sequence>MIAASSKPLDIPSNEPTPTIVNHRNPDLSSAEVSLNAGMPTTLGGGKKHNNAGRSSIIFEHDDNQSDYGARSHANGKKHHAEKALQNNDIFKTAAVTDTGRVCHRDAMMESGQVTGKLDHAGGAQLADSLKLAGMDSSAPAPMSVDHSATISRAADRILANFDWEALARASAGNPTALLLNSIPQEATVGLFRSANSPQSFQQSSTVNECTMSKPSMLTDSQSNNSTSFSWPKTTLASSLLDAGIHAPSRSAAGLSLLKQMLAGFDQTAPIETQVPMLFDMIGTLAGTVIELSAKVDELQRGKEGVVAEGKENEPGSAGQVLDKKPASKYKARPKVDGGKKERKRKIRDGPKKPARVAEPNEVTESLSVSETPSAEKLTGNEIMVPDSLAKGDMDFEWVLYTTKDETERYVSDDVVETLFRNELQTEDLLEEVKRSELQSQCDHQTQMSMRLEQGPMDMEGDDPVVRKLRKEKWKLFQFAQEIRPPYWGTFSKRSAHISGRRPFGKDPNLNYDVDSADEWEEEEPGEELRSDGEEEEGEELRSGGKEPGEEEQDEDDGFIVKDGYLSEDEGGERDEDCGREFAVAKRQPIEPLIPLIIGPIFDDDEKPHPFEQYRIIPLTDLPGNPFAKSETDAPSKAEAPTRQAPFPEETLEDLKILITECNLSLPALVAAYRKNNMEVKKAAVERMIREIAVREKRPNDAKARWHLKINVEEASQPVGTSNIANALQKPKMEEGAGISEPPTIERACALIKPDAYGAGHKDAILEMIVKNGLRVVKQKEVKMTREMGRQFYREHEGKAFFEDLVGWMSSAPVYAMILERENAILTWGDLAGPTNSNTVRETAPTSSCHRIRAKYGTDETKNAVHASESAEAYRRDFQFLFVPPRQPKPDASDSSESDDDSQMDVRDASVPADGNGSTRGDVDDLVRMGISRDQERIESTVGQHDHDVLDVGSPLADMKSFDTQAAAVPGAINGAVSVVAEMEDEVMGGVDVLTGSSVIVHGGVPAARKRKLAEVQGEIKEKDAAEGYESILRTVTGVPDAAVDGRQAKRQMTRHAGPSPVSPTHLSPSSAPSANPLTTLHKVARPVFSPRSRKPATFSRSKFTLRQGVEGSADDGVRDDSVSEDAAHGDSMADFDRSAPAGSVKGSISFAATSGRRVANVAVKGKNVNETGEDGGDAGGFSTRAGGKDGGGGDLDFKKIEAAGREGMIYKTAGGHESGCLQEDDEE</sequence>
<feature type="compositionally biased region" description="Acidic residues" evidence="9">
    <location>
        <begin position="566"/>
        <end position="576"/>
    </location>
</feature>
<feature type="region of interest" description="Disordered" evidence="9">
    <location>
        <begin position="498"/>
        <end position="576"/>
    </location>
</feature>
<dbReference type="InterPro" id="IPR001564">
    <property type="entry name" value="Nucleoside_diP_kinase"/>
</dbReference>
<dbReference type="PANTHER" id="PTHR46161:SF3">
    <property type="entry name" value="NUCLEOSIDE DIPHOSPHATE KINASE DDB_G0292928-RELATED"/>
    <property type="match status" value="1"/>
</dbReference>
<evidence type="ECO:0000256" key="7">
    <source>
        <dbReference type="PROSITE-ProRule" id="PRU00706"/>
    </source>
</evidence>
<gene>
    <name evidence="11" type="primary">NME5_2</name>
    <name evidence="11" type="ORF">HK097_007512</name>
</gene>
<keyword evidence="5" id="KW-0418">Kinase</keyword>
<dbReference type="GO" id="GO:0006183">
    <property type="term" value="P:GTP biosynthetic process"/>
    <property type="evidence" value="ECO:0007669"/>
    <property type="project" value="InterPro"/>
</dbReference>
<dbReference type="Gene3D" id="3.30.70.141">
    <property type="entry name" value="Nucleoside diphosphate kinase-like domain"/>
    <property type="match status" value="1"/>
</dbReference>
<keyword evidence="3" id="KW-0808">Transferase</keyword>
<evidence type="ECO:0000256" key="4">
    <source>
        <dbReference type="ARBA" id="ARBA00022741"/>
    </source>
</evidence>
<protein>
    <recommendedName>
        <fullName evidence="2">Nucleoside diphosphate kinase</fullName>
    </recommendedName>
</protein>
<comment type="caution">
    <text evidence="7">Lacks conserved residue(s) required for the propagation of feature annotation.</text>
</comment>
<feature type="region of interest" description="Disordered" evidence="9">
    <location>
        <begin position="306"/>
        <end position="377"/>
    </location>
</feature>
<feature type="compositionally biased region" description="Acidic residues" evidence="9">
    <location>
        <begin position="515"/>
        <end position="526"/>
    </location>
</feature>
<dbReference type="GO" id="GO:0006241">
    <property type="term" value="P:CTP biosynthetic process"/>
    <property type="evidence" value="ECO:0007669"/>
    <property type="project" value="InterPro"/>
</dbReference>
<name>A0AAD5X1K8_9FUNG</name>
<reference evidence="11" key="1">
    <citation type="submission" date="2020-05" db="EMBL/GenBank/DDBJ databases">
        <title>Phylogenomic resolution of chytrid fungi.</title>
        <authorList>
            <person name="Stajich J.E."/>
            <person name="Amses K."/>
            <person name="Simmons R."/>
            <person name="Seto K."/>
            <person name="Myers J."/>
            <person name="Bonds A."/>
            <person name="Quandt C.A."/>
            <person name="Barry K."/>
            <person name="Liu P."/>
            <person name="Grigoriev I."/>
            <person name="Longcore J.E."/>
            <person name="James T.Y."/>
        </authorList>
    </citation>
    <scope>NUCLEOTIDE SEQUENCE</scope>
    <source>
        <strain evidence="11">JEL0318</strain>
    </source>
</reference>
<feature type="compositionally biased region" description="Polar residues" evidence="9">
    <location>
        <begin position="14"/>
        <end position="26"/>
    </location>
</feature>
<comment type="caution">
    <text evidence="11">The sequence shown here is derived from an EMBL/GenBank/DDBJ whole genome shotgun (WGS) entry which is preliminary data.</text>
</comment>
<evidence type="ECO:0000313" key="11">
    <source>
        <dbReference type="EMBL" id="KAJ3051485.1"/>
    </source>
</evidence>
<dbReference type="EMBL" id="JADGJD010000391">
    <property type="protein sequence ID" value="KAJ3051485.1"/>
    <property type="molecule type" value="Genomic_DNA"/>
</dbReference>
<evidence type="ECO:0000256" key="3">
    <source>
        <dbReference type="ARBA" id="ARBA00022679"/>
    </source>
</evidence>
<dbReference type="InterPro" id="IPR034907">
    <property type="entry name" value="NDK-like_dom"/>
</dbReference>
<dbReference type="Proteomes" id="UP001212841">
    <property type="component" value="Unassembled WGS sequence"/>
</dbReference>
<feature type="non-terminal residue" evidence="11">
    <location>
        <position position="1228"/>
    </location>
</feature>
<evidence type="ECO:0000256" key="6">
    <source>
        <dbReference type="ARBA" id="ARBA00022840"/>
    </source>
</evidence>
<evidence type="ECO:0000256" key="1">
    <source>
        <dbReference type="ARBA" id="ARBA00008142"/>
    </source>
</evidence>
<evidence type="ECO:0000259" key="10">
    <source>
        <dbReference type="SMART" id="SM00562"/>
    </source>
</evidence>
<feature type="region of interest" description="Disordered" evidence="9">
    <location>
        <begin position="883"/>
        <end position="924"/>
    </location>
</feature>
<dbReference type="GO" id="GO:0004550">
    <property type="term" value="F:nucleoside diphosphate kinase activity"/>
    <property type="evidence" value="ECO:0007669"/>
    <property type="project" value="InterPro"/>
</dbReference>
<dbReference type="GO" id="GO:0006228">
    <property type="term" value="P:UTP biosynthetic process"/>
    <property type="evidence" value="ECO:0007669"/>
    <property type="project" value="InterPro"/>
</dbReference>
<feature type="region of interest" description="Disordered" evidence="9">
    <location>
        <begin position="61"/>
        <end position="81"/>
    </location>
</feature>
<feature type="compositionally biased region" description="Acidic residues" evidence="9">
    <location>
        <begin position="549"/>
        <end position="558"/>
    </location>
</feature>
<dbReference type="PRINTS" id="PR01243">
    <property type="entry name" value="NUCDPKINASE"/>
</dbReference>
<comment type="similarity">
    <text evidence="1 7 8">Belongs to the NDK family.</text>
</comment>
<accession>A0AAD5X1K8</accession>
<evidence type="ECO:0000256" key="2">
    <source>
        <dbReference type="ARBA" id="ARBA00017632"/>
    </source>
</evidence>
<dbReference type="PROSITE" id="PS51374">
    <property type="entry name" value="NDPK_LIKE"/>
    <property type="match status" value="1"/>
</dbReference>
<feature type="domain" description="Nucleoside diphosphate kinase-like" evidence="10">
    <location>
        <begin position="745"/>
        <end position="889"/>
    </location>
</feature>
<dbReference type="InterPro" id="IPR048800">
    <property type="entry name" value="Cac1-like_C"/>
</dbReference>
<evidence type="ECO:0000313" key="12">
    <source>
        <dbReference type="Proteomes" id="UP001212841"/>
    </source>
</evidence>
<feature type="compositionally biased region" description="Basic and acidic residues" evidence="9">
    <location>
        <begin position="1116"/>
        <end position="1129"/>
    </location>
</feature>
<evidence type="ECO:0000256" key="9">
    <source>
        <dbReference type="SAM" id="MobiDB-lite"/>
    </source>
</evidence>
<feature type="compositionally biased region" description="Polar residues" evidence="9">
    <location>
        <begin position="363"/>
        <end position="373"/>
    </location>
</feature>
<feature type="compositionally biased region" description="Acidic residues" evidence="9">
    <location>
        <begin position="894"/>
        <end position="903"/>
    </location>
</feature>
<keyword evidence="6" id="KW-0067">ATP-binding</keyword>
<feature type="region of interest" description="Disordered" evidence="9">
    <location>
        <begin position="1"/>
        <end position="26"/>
    </location>
</feature>
<dbReference type="SUPFAM" id="SSF54919">
    <property type="entry name" value="Nucleoside diphosphate kinase, NDK"/>
    <property type="match status" value="1"/>
</dbReference>
<feature type="region of interest" description="Disordered" evidence="9">
    <location>
        <begin position="622"/>
        <end position="647"/>
    </location>
</feature>
<feature type="region of interest" description="Disordered" evidence="9">
    <location>
        <begin position="1040"/>
        <end position="1146"/>
    </location>
</feature>
<proteinExistence type="inferred from homology"/>